<evidence type="ECO:0000313" key="3">
    <source>
        <dbReference type="EMBL" id="APG03189.1"/>
    </source>
</evidence>
<feature type="transmembrane region" description="Helical" evidence="1">
    <location>
        <begin position="326"/>
        <end position="347"/>
    </location>
</feature>
<dbReference type="PANTHER" id="PTHR23028">
    <property type="entry name" value="ACETYLTRANSFERASE"/>
    <property type="match status" value="1"/>
</dbReference>
<keyword evidence="1" id="KW-1133">Transmembrane helix</keyword>
<dbReference type="GO" id="GO:0016020">
    <property type="term" value="C:membrane"/>
    <property type="evidence" value="ECO:0007669"/>
    <property type="project" value="TreeGrafter"/>
</dbReference>
<protein>
    <recommendedName>
        <fullName evidence="2">Acyltransferase 3 domain-containing protein</fullName>
    </recommendedName>
</protein>
<feature type="transmembrane region" description="Helical" evidence="1">
    <location>
        <begin position="297"/>
        <end position="314"/>
    </location>
</feature>
<feature type="transmembrane region" description="Helical" evidence="1">
    <location>
        <begin position="20"/>
        <end position="35"/>
    </location>
</feature>
<name>A0A1L3EQ50_9GAMM</name>
<dbReference type="GO" id="GO:0000271">
    <property type="term" value="P:polysaccharide biosynthetic process"/>
    <property type="evidence" value="ECO:0007669"/>
    <property type="project" value="TreeGrafter"/>
</dbReference>
<feature type="domain" description="Acyltransferase 3" evidence="2">
    <location>
        <begin position="16"/>
        <end position="344"/>
    </location>
</feature>
<feature type="transmembrane region" description="Helical" evidence="1">
    <location>
        <begin position="172"/>
        <end position="193"/>
    </location>
</feature>
<evidence type="ECO:0000256" key="1">
    <source>
        <dbReference type="SAM" id="Phobius"/>
    </source>
</evidence>
<organism evidence="3 4">
    <name type="scientific">Luteibacter rhizovicinus DSM 16549</name>
    <dbReference type="NCBI Taxonomy" id="1440763"/>
    <lineage>
        <taxon>Bacteria</taxon>
        <taxon>Pseudomonadati</taxon>
        <taxon>Pseudomonadota</taxon>
        <taxon>Gammaproteobacteria</taxon>
        <taxon>Lysobacterales</taxon>
        <taxon>Rhodanobacteraceae</taxon>
        <taxon>Luteibacter</taxon>
    </lineage>
</organism>
<dbReference type="InterPro" id="IPR002656">
    <property type="entry name" value="Acyl_transf_3_dom"/>
</dbReference>
<dbReference type="EMBL" id="CP017480">
    <property type="protein sequence ID" value="APG03189.1"/>
    <property type="molecule type" value="Genomic_DNA"/>
</dbReference>
<feature type="transmembrane region" description="Helical" evidence="1">
    <location>
        <begin position="102"/>
        <end position="124"/>
    </location>
</feature>
<dbReference type="PANTHER" id="PTHR23028:SF131">
    <property type="entry name" value="BLR2367 PROTEIN"/>
    <property type="match status" value="1"/>
</dbReference>
<dbReference type="Pfam" id="PF01757">
    <property type="entry name" value="Acyl_transf_3"/>
    <property type="match status" value="1"/>
</dbReference>
<feature type="transmembrane region" description="Helical" evidence="1">
    <location>
        <begin position="256"/>
        <end position="276"/>
    </location>
</feature>
<proteinExistence type="predicted"/>
<feature type="transmembrane region" description="Helical" evidence="1">
    <location>
        <begin position="47"/>
        <end position="69"/>
    </location>
</feature>
<evidence type="ECO:0000313" key="4">
    <source>
        <dbReference type="Proteomes" id="UP000182987"/>
    </source>
</evidence>
<reference evidence="4" key="1">
    <citation type="submission" date="2016-09" db="EMBL/GenBank/DDBJ databases">
        <authorList>
            <person name="Lysoe E."/>
        </authorList>
    </citation>
    <scope>NUCLEOTIDE SEQUENCE [LARGE SCALE GENOMIC DNA]</scope>
    <source>
        <strain evidence="4">LJ96T</strain>
    </source>
</reference>
<keyword evidence="1" id="KW-0472">Membrane</keyword>
<sequence length="378" mass="41642">MTTKRTMETARTNYRNIQGLRAIAALMVLTSHLFWDMPPMRTHWAKPWFAAVGPSGVDIFFVISGFIIYHVTRRSAARAAVAGRGRALYEFAMKRVIRIYPLYWIVFGAASVMMIWLPPASSFVKKPQVELFFLINGIPNFRVQAAWTLTFEIYFYAVTALSLAVFPSRVHVGWLVWFAVIGIVAFLATVFGLGIPLDYVFAPLVLEFLLGIGVGMLIERGEHRFRAVAIGIGLVWLLLGTLPLQADGGRAALSYLLRLGCWGLPAALIVYGTAAFESGGERRVMPATLQYLGNASFSIYLWHGVIFIGVAAVFDRLGWVGLVNRSLLAVAMGLVGLGVGLISYHVLERPLLRVLGRRFLDHGVASHSLDPALPAPGH</sequence>
<keyword evidence="4" id="KW-1185">Reference proteome</keyword>
<dbReference type="AlphaFoldDB" id="A0A1L3EQ50"/>
<dbReference type="Proteomes" id="UP000182987">
    <property type="component" value="Chromosome"/>
</dbReference>
<dbReference type="InterPro" id="IPR050879">
    <property type="entry name" value="Acyltransferase_3"/>
</dbReference>
<gene>
    <name evidence="3" type="ORF">BJI69_04225</name>
</gene>
<keyword evidence="1" id="KW-0812">Transmembrane</keyword>
<evidence type="ECO:0000259" key="2">
    <source>
        <dbReference type="Pfam" id="PF01757"/>
    </source>
</evidence>
<feature type="transmembrane region" description="Helical" evidence="1">
    <location>
        <begin position="144"/>
        <end position="165"/>
    </location>
</feature>
<dbReference type="STRING" id="1440763.BJI69_04225"/>
<feature type="transmembrane region" description="Helical" evidence="1">
    <location>
        <begin position="199"/>
        <end position="218"/>
    </location>
</feature>
<feature type="transmembrane region" description="Helical" evidence="1">
    <location>
        <begin position="225"/>
        <end position="244"/>
    </location>
</feature>
<accession>A0A1L3EQ50</accession>
<dbReference type="GO" id="GO:0016747">
    <property type="term" value="F:acyltransferase activity, transferring groups other than amino-acyl groups"/>
    <property type="evidence" value="ECO:0007669"/>
    <property type="project" value="InterPro"/>
</dbReference>
<dbReference type="KEGG" id="lrz:BJI69_04225"/>